<dbReference type="GO" id="GO:0000049">
    <property type="term" value="F:tRNA binding"/>
    <property type="evidence" value="ECO:0007669"/>
    <property type="project" value="TreeGrafter"/>
</dbReference>
<dbReference type="AlphaFoldDB" id="A0A8C2SDB4"/>
<accession>A0A8C2SDB4</accession>
<evidence type="ECO:0000256" key="2">
    <source>
        <dbReference type="ARBA" id="ARBA00022679"/>
    </source>
</evidence>
<dbReference type="PANTHER" id="PTHR13069">
    <property type="entry name" value="ALKYLATED DNA REPAIR PROTEIN ALKB HOMOLOG 8"/>
    <property type="match status" value="1"/>
</dbReference>
<dbReference type="InterPro" id="IPR029063">
    <property type="entry name" value="SAM-dependent_MTases_sf"/>
</dbReference>
<reference evidence="4" key="1">
    <citation type="submission" date="2019-03" db="EMBL/GenBank/DDBJ databases">
        <title>Genome sequencing and reference-guided assembly of Black Bengal Goat (Capra hircus).</title>
        <authorList>
            <person name="Siddiki A.Z."/>
            <person name="Baten A."/>
            <person name="Billah M."/>
            <person name="Alam M.A.U."/>
            <person name="Shawrob K.S.M."/>
            <person name="Saha S."/>
            <person name="Chowdhury M."/>
            <person name="Rahman A.H."/>
            <person name="Stear M."/>
            <person name="Miah G."/>
            <person name="Das G.B."/>
            <person name="Hossain M.M."/>
            <person name="Kumkum M."/>
            <person name="Islam M.S."/>
            <person name="Mollah A.M."/>
            <person name="Ahsan A."/>
            <person name="Tusar F."/>
            <person name="Khan M.K.I."/>
        </authorList>
    </citation>
    <scope>NUCLEOTIDE SEQUENCE [LARGE SCALE GENOMIC DNA]</scope>
</reference>
<dbReference type="GO" id="GO:0005634">
    <property type="term" value="C:nucleus"/>
    <property type="evidence" value="ECO:0007669"/>
    <property type="project" value="TreeGrafter"/>
</dbReference>
<keyword evidence="1" id="KW-0489">Methyltransferase</keyword>
<proteinExistence type="predicted"/>
<evidence type="ECO:0000256" key="3">
    <source>
        <dbReference type="ARBA" id="ARBA00022691"/>
    </source>
</evidence>
<keyword evidence="3" id="KW-0949">S-adenosyl-L-methionine</keyword>
<evidence type="ECO:0008006" key="5">
    <source>
        <dbReference type="Google" id="ProtNLM"/>
    </source>
</evidence>
<dbReference type="Gene3D" id="3.40.50.150">
    <property type="entry name" value="Vaccinia Virus protein VP39"/>
    <property type="match status" value="2"/>
</dbReference>
<dbReference type="InterPro" id="IPR051422">
    <property type="entry name" value="AlkB_tRNA_MeTrf/Diox"/>
</dbReference>
<name>A0A8C2SDB4_CAPHI</name>
<evidence type="ECO:0000313" key="4">
    <source>
        <dbReference type="Ensembl" id="ENSCHIP00010042487.1"/>
    </source>
</evidence>
<dbReference type="Ensembl" id="ENSCHIT00010059055.1">
    <property type="protein sequence ID" value="ENSCHIP00010042487.1"/>
    <property type="gene ID" value="ENSCHIG00010030957.1"/>
</dbReference>
<dbReference type="GO" id="GO:0106335">
    <property type="term" value="F:tRNA (5-carboxymethyluridine(34)-5-O)-methyltransferase activity"/>
    <property type="evidence" value="ECO:0007669"/>
    <property type="project" value="TreeGrafter"/>
</dbReference>
<keyword evidence="2" id="KW-0808">Transferase</keyword>
<protein>
    <recommendedName>
        <fullName evidence="5">Methyltransferase type 11 domain-containing protein</fullName>
    </recommendedName>
</protein>
<evidence type="ECO:0000256" key="1">
    <source>
        <dbReference type="ARBA" id="ARBA00022603"/>
    </source>
</evidence>
<dbReference type="PANTHER" id="PTHR13069:SF21">
    <property type="entry name" value="ALKYLATED DNA REPAIR PROTEIN ALKB HOMOLOG 8"/>
    <property type="match status" value="1"/>
</dbReference>
<dbReference type="GO" id="GO:0002098">
    <property type="term" value="P:tRNA wobble uridine modification"/>
    <property type="evidence" value="ECO:0007669"/>
    <property type="project" value="TreeGrafter"/>
</dbReference>
<sequence>MKETPASFPESDKEALQLEQDYVHRVYEEIARHFSSTRHTPWPHIVEFLKALPSGSLVADIGCGNGKYLGINKELYMERRVAALQELVRLLRPGGKALIYVWAMEQEYNKKKSKYLRENRTSQGMKEEISNDTSVQELLVKQLPNVGNQDSAHSVSSINDLQDGGCNSRNVANSKLNAWTKGNPGKDKCVEPFGPLGSCDPGPVFHSYYHVFCEGKLEGELEAACRTLSNISILQSYYDQGNWCVILQKV</sequence>
<dbReference type="GO" id="GO:0005737">
    <property type="term" value="C:cytoplasm"/>
    <property type="evidence" value="ECO:0007669"/>
    <property type="project" value="TreeGrafter"/>
</dbReference>
<organism evidence="4">
    <name type="scientific">Capra hircus</name>
    <name type="common">Goat</name>
    <dbReference type="NCBI Taxonomy" id="9925"/>
    <lineage>
        <taxon>Eukaryota</taxon>
        <taxon>Metazoa</taxon>
        <taxon>Chordata</taxon>
        <taxon>Craniata</taxon>
        <taxon>Vertebrata</taxon>
        <taxon>Euteleostomi</taxon>
        <taxon>Mammalia</taxon>
        <taxon>Eutheria</taxon>
        <taxon>Laurasiatheria</taxon>
        <taxon>Artiodactyla</taxon>
        <taxon>Ruminantia</taxon>
        <taxon>Pecora</taxon>
        <taxon>Bovidae</taxon>
        <taxon>Caprinae</taxon>
        <taxon>Capra</taxon>
    </lineage>
</organism>
<reference evidence="4" key="2">
    <citation type="submission" date="2025-08" db="UniProtKB">
        <authorList>
            <consortium name="Ensembl"/>
        </authorList>
    </citation>
    <scope>IDENTIFICATION</scope>
</reference>
<dbReference type="SUPFAM" id="SSF53335">
    <property type="entry name" value="S-adenosyl-L-methionine-dependent methyltransferases"/>
    <property type="match status" value="1"/>
</dbReference>
<dbReference type="GO" id="GO:0030488">
    <property type="term" value="P:tRNA methylation"/>
    <property type="evidence" value="ECO:0007669"/>
    <property type="project" value="TreeGrafter"/>
</dbReference>